<dbReference type="EMBL" id="JAHLFP010000018">
    <property type="protein sequence ID" value="MBU3805781.1"/>
    <property type="molecule type" value="Genomic_DNA"/>
</dbReference>
<dbReference type="Proteomes" id="UP000713596">
    <property type="component" value="Unassembled WGS sequence"/>
</dbReference>
<comment type="caution">
    <text evidence="1">The sequence shown here is derived from an EMBL/GenBank/DDBJ whole genome shotgun (WGS) entry which is preliminary data.</text>
</comment>
<reference evidence="1" key="1">
    <citation type="journal article" date="2021" name="PeerJ">
        <title>Extensive microbial diversity within the chicken gut microbiome revealed by metagenomics and culture.</title>
        <authorList>
            <person name="Gilroy R."/>
            <person name="Ravi A."/>
            <person name="Getino M."/>
            <person name="Pursley I."/>
            <person name="Horton D.L."/>
            <person name="Alikhan N.F."/>
            <person name="Baker D."/>
            <person name="Gharbi K."/>
            <person name="Hall N."/>
            <person name="Watson M."/>
            <person name="Adriaenssens E.M."/>
            <person name="Foster-Nyarko E."/>
            <person name="Jarju S."/>
            <person name="Secka A."/>
            <person name="Antonio M."/>
            <person name="Oren A."/>
            <person name="Chaudhuri R.R."/>
            <person name="La Ragione R."/>
            <person name="Hildebrand F."/>
            <person name="Pallen M.J."/>
        </authorList>
    </citation>
    <scope>NUCLEOTIDE SEQUENCE</scope>
    <source>
        <strain evidence="1">B5_2728</strain>
    </source>
</reference>
<protein>
    <submittedName>
        <fullName evidence="1">DUF370 domain-containing protein</fullName>
    </submittedName>
</protein>
<proteinExistence type="predicted"/>
<name>A0A948WRN5_9FIRM</name>
<evidence type="ECO:0000313" key="2">
    <source>
        <dbReference type="Proteomes" id="UP000713596"/>
    </source>
</evidence>
<reference evidence="1" key="2">
    <citation type="submission" date="2021-04" db="EMBL/GenBank/DDBJ databases">
        <authorList>
            <person name="Gilroy R."/>
        </authorList>
    </citation>
    <scope>NUCLEOTIDE SEQUENCE</scope>
    <source>
        <strain evidence="1">B5_2728</strain>
    </source>
</reference>
<dbReference type="AlphaFoldDB" id="A0A948WRN5"/>
<dbReference type="NCBIfam" id="NF046065">
    <property type="entry name" value="MtxRegRemB"/>
    <property type="match status" value="1"/>
</dbReference>
<dbReference type="InterPro" id="IPR007169">
    <property type="entry name" value="RemA-like"/>
</dbReference>
<gene>
    <name evidence="1" type="ORF">H9882_02675</name>
</gene>
<organism evidence="1 2">
    <name type="scientific">Candidatus Allofournierella pullistercoris</name>
    <dbReference type="NCBI Taxonomy" id="2838597"/>
    <lineage>
        <taxon>Bacteria</taxon>
        <taxon>Bacillati</taxon>
        <taxon>Bacillota</taxon>
        <taxon>Clostridia</taxon>
        <taxon>Eubacteriales</taxon>
        <taxon>Oscillospiraceae</taxon>
        <taxon>Allofournierella</taxon>
    </lineage>
</organism>
<accession>A0A948WRN5</accession>
<evidence type="ECO:0000313" key="1">
    <source>
        <dbReference type="EMBL" id="MBU3805781.1"/>
    </source>
</evidence>
<sequence>MYLHLGQDYVVHTDDIIGIFDIETTTISKHTRSFLSHAERESAVVPLSDELPKSFVLTDFPGETVYISPISSKTLEKRCGRLDHLGATER</sequence>
<dbReference type="Pfam" id="PF04025">
    <property type="entry name" value="RemA-like"/>
    <property type="match status" value="1"/>
</dbReference>